<dbReference type="EMBL" id="ML977562">
    <property type="protein sequence ID" value="KAF2005643.1"/>
    <property type="molecule type" value="Genomic_DNA"/>
</dbReference>
<dbReference type="PANTHER" id="PTHR42109:SF2">
    <property type="entry name" value="INTEGRAL MEMBRANE PROTEIN"/>
    <property type="match status" value="1"/>
</dbReference>
<keyword evidence="4" id="KW-1185">Reference proteome</keyword>
<feature type="transmembrane region" description="Helical" evidence="1">
    <location>
        <begin position="37"/>
        <end position="54"/>
    </location>
</feature>
<dbReference type="AlphaFoldDB" id="A0A6A5WV12"/>
<dbReference type="InterPro" id="IPR056119">
    <property type="entry name" value="DUF7702"/>
</dbReference>
<keyword evidence="1" id="KW-0812">Transmembrane</keyword>
<evidence type="ECO:0000259" key="2">
    <source>
        <dbReference type="Pfam" id="PF24800"/>
    </source>
</evidence>
<gene>
    <name evidence="3" type="ORF">P154DRAFT_423954</name>
</gene>
<feature type="transmembrane region" description="Helical" evidence="1">
    <location>
        <begin position="74"/>
        <end position="96"/>
    </location>
</feature>
<dbReference type="Proteomes" id="UP000799779">
    <property type="component" value="Unassembled WGS sequence"/>
</dbReference>
<feature type="transmembrane region" description="Helical" evidence="1">
    <location>
        <begin position="184"/>
        <end position="207"/>
    </location>
</feature>
<evidence type="ECO:0000256" key="1">
    <source>
        <dbReference type="SAM" id="Phobius"/>
    </source>
</evidence>
<dbReference type="PANTHER" id="PTHR42109">
    <property type="entry name" value="UNPLACED GENOMIC SCAFFOLD UM_SCAF_CONTIG_1.265, WHOLE GENOME SHOTGUN SEQUENCE"/>
    <property type="match status" value="1"/>
</dbReference>
<sequence>MVSYPAIVNIVTLAVYFSYFWIALYLTIRQGLGHNSAWLWIIILCICRLIQVSLDLAATEMYPRGSVANTSLESGVAILTEIGLTPLFMSTSSLLNATTRPKGRRMQWVLMLLHIPLVVSLLLIVAGGIDPDSRDGPSFAATETTKAGTAMYCGCFVILIWSTAVIASRLYLADSTDVKILTTVVISLPFFLVQVVYMMCFAFESLWGSQRFNVISGNTTIQLCMQVVMEYVIAGLYLGLGLELPDKAARLRREIANSDPDELATTFLWKIYEFGSSLVAAAVLPALQFAHWLLGRLLGG</sequence>
<organism evidence="3 4">
    <name type="scientific">Amniculicola lignicola CBS 123094</name>
    <dbReference type="NCBI Taxonomy" id="1392246"/>
    <lineage>
        <taxon>Eukaryota</taxon>
        <taxon>Fungi</taxon>
        <taxon>Dikarya</taxon>
        <taxon>Ascomycota</taxon>
        <taxon>Pezizomycotina</taxon>
        <taxon>Dothideomycetes</taxon>
        <taxon>Pleosporomycetidae</taxon>
        <taxon>Pleosporales</taxon>
        <taxon>Amniculicolaceae</taxon>
        <taxon>Amniculicola</taxon>
    </lineage>
</organism>
<keyword evidence="1" id="KW-0472">Membrane</keyword>
<evidence type="ECO:0000313" key="3">
    <source>
        <dbReference type="EMBL" id="KAF2005643.1"/>
    </source>
</evidence>
<name>A0A6A5WV12_9PLEO</name>
<proteinExistence type="predicted"/>
<evidence type="ECO:0000313" key="4">
    <source>
        <dbReference type="Proteomes" id="UP000799779"/>
    </source>
</evidence>
<reference evidence="3" key="1">
    <citation type="journal article" date="2020" name="Stud. Mycol.">
        <title>101 Dothideomycetes genomes: a test case for predicting lifestyles and emergence of pathogens.</title>
        <authorList>
            <person name="Haridas S."/>
            <person name="Albert R."/>
            <person name="Binder M."/>
            <person name="Bloem J."/>
            <person name="Labutti K."/>
            <person name="Salamov A."/>
            <person name="Andreopoulos B."/>
            <person name="Baker S."/>
            <person name="Barry K."/>
            <person name="Bills G."/>
            <person name="Bluhm B."/>
            <person name="Cannon C."/>
            <person name="Castanera R."/>
            <person name="Culley D."/>
            <person name="Daum C."/>
            <person name="Ezra D."/>
            <person name="Gonzalez J."/>
            <person name="Henrissat B."/>
            <person name="Kuo A."/>
            <person name="Liang C."/>
            <person name="Lipzen A."/>
            <person name="Lutzoni F."/>
            <person name="Magnuson J."/>
            <person name="Mondo S."/>
            <person name="Nolan M."/>
            <person name="Ohm R."/>
            <person name="Pangilinan J."/>
            <person name="Park H.-J."/>
            <person name="Ramirez L."/>
            <person name="Alfaro M."/>
            <person name="Sun H."/>
            <person name="Tritt A."/>
            <person name="Yoshinaga Y."/>
            <person name="Zwiers L.-H."/>
            <person name="Turgeon B."/>
            <person name="Goodwin S."/>
            <person name="Spatafora J."/>
            <person name="Crous P."/>
            <person name="Grigoriev I."/>
        </authorList>
    </citation>
    <scope>NUCLEOTIDE SEQUENCE</scope>
    <source>
        <strain evidence="3">CBS 123094</strain>
    </source>
</reference>
<protein>
    <recommendedName>
        <fullName evidence="2">DUF7702 domain-containing protein</fullName>
    </recommendedName>
</protein>
<feature type="transmembrane region" description="Helical" evidence="1">
    <location>
        <begin position="6"/>
        <end position="25"/>
    </location>
</feature>
<keyword evidence="1" id="KW-1133">Transmembrane helix</keyword>
<feature type="domain" description="DUF7702" evidence="2">
    <location>
        <begin position="4"/>
        <end position="244"/>
    </location>
</feature>
<accession>A0A6A5WV12</accession>
<feature type="transmembrane region" description="Helical" evidence="1">
    <location>
        <begin position="219"/>
        <end position="242"/>
    </location>
</feature>
<dbReference type="OrthoDB" id="2560628at2759"/>
<dbReference type="Pfam" id="PF24800">
    <property type="entry name" value="DUF7702"/>
    <property type="match status" value="1"/>
</dbReference>
<feature type="transmembrane region" description="Helical" evidence="1">
    <location>
        <begin position="149"/>
        <end position="172"/>
    </location>
</feature>
<feature type="transmembrane region" description="Helical" evidence="1">
    <location>
        <begin position="108"/>
        <end position="129"/>
    </location>
</feature>